<organism evidence="3 4">
    <name type="scientific">Phakopsora pachyrhizi</name>
    <name type="common">Asian soybean rust disease fungus</name>
    <dbReference type="NCBI Taxonomy" id="170000"/>
    <lineage>
        <taxon>Eukaryota</taxon>
        <taxon>Fungi</taxon>
        <taxon>Dikarya</taxon>
        <taxon>Basidiomycota</taxon>
        <taxon>Pucciniomycotina</taxon>
        <taxon>Pucciniomycetes</taxon>
        <taxon>Pucciniales</taxon>
        <taxon>Phakopsoraceae</taxon>
        <taxon>Phakopsora</taxon>
    </lineage>
</organism>
<evidence type="ECO:0000313" key="3">
    <source>
        <dbReference type="EMBL" id="CAH7675324.1"/>
    </source>
</evidence>
<keyword evidence="2" id="KW-0472">Membrane</keyword>
<proteinExistence type="predicted"/>
<dbReference type="Proteomes" id="UP001153365">
    <property type="component" value="Unassembled WGS sequence"/>
</dbReference>
<evidence type="ECO:0000256" key="1">
    <source>
        <dbReference type="SAM" id="MobiDB-lite"/>
    </source>
</evidence>
<keyword evidence="4" id="KW-1185">Reference proteome</keyword>
<dbReference type="AlphaFoldDB" id="A0AAV0B017"/>
<accession>A0AAV0B017</accession>
<protein>
    <submittedName>
        <fullName evidence="3">Uncharacterized protein</fullName>
    </submittedName>
</protein>
<dbReference type="EMBL" id="CALTRL010002308">
    <property type="protein sequence ID" value="CAH7675324.1"/>
    <property type="molecule type" value="Genomic_DNA"/>
</dbReference>
<gene>
    <name evidence="3" type="ORF">PPACK8108_LOCUS10316</name>
</gene>
<feature type="transmembrane region" description="Helical" evidence="2">
    <location>
        <begin position="72"/>
        <end position="92"/>
    </location>
</feature>
<keyword evidence="2" id="KW-0812">Transmembrane</keyword>
<feature type="transmembrane region" description="Helical" evidence="2">
    <location>
        <begin position="124"/>
        <end position="144"/>
    </location>
</feature>
<evidence type="ECO:0000256" key="2">
    <source>
        <dbReference type="SAM" id="Phobius"/>
    </source>
</evidence>
<feature type="region of interest" description="Disordered" evidence="1">
    <location>
        <begin position="221"/>
        <end position="260"/>
    </location>
</feature>
<evidence type="ECO:0000313" key="4">
    <source>
        <dbReference type="Proteomes" id="UP001153365"/>
    </source>
</evidence>
<comment type="caution">
    <text evidence="3">The sequence shown here is derived from an EMBL/GenBank/DDBJ whole genome shotgun (WGS) entry which is preliminary data.</text>
</comment>
<keyword evidence="2" id="KW-1133">Transmembrane helix</keyword>
<name>A0AAV0B017_PHAPC</name>
<reference evidence="3" key="1">
    <citation type="submission" date="2022-06" db="EMBL/GenBank/DDBJ databases">
        <authorList>
            <consortium name="SYNGENTA / RWTH Aachen University"/>
        </authorList>
    </citation>
    <scope>NUCLEOTIDE SEQUENCE</scope>
</reference>
<sequence>MAFFVPVSAVNFPYVNRSEVVVSFFSHSNPRDKPFSQPQEVRSVLSAEEWQDRTTALWNHFARYTWSKLQRIYLTSSLFISLLGPILINIIVNRIFFANVAPLRFDASDEEILRRISLIRRAHLTNFIIVSSLLLLLWVPYLTYKSTGRKRLEVLLRSFNEADSAKGNMQALNWTCPSTSTFQSSAVILIQLPVALVSASQPSLFQQEAYLPEYIQKPNAPQAYAAPPGPPPPNHASDMLNYGFDPVTKAPDANQGASKQ</sequence>